<evidence type="ECO:0000313" key="3">
    <source>
        <dbReference type="Proteomes" id="UP001331761"/>
    </source>
</evidence>
<organism evidence="2 3">
    <name type="scientific">Trichostrongylus colubriformis</name>
    <name type="common">Black scour worm</name>
    <dbReference type="NCBI Taxonomy" id="6319"/>
    <lineage>
        <taxon>Eukaryota</taxon>
        <taxon>Metazoa</taxon>
        <taxon>Ecdysozoa</taxon>
        <taxon>Nematoda</taxon>
        <taxon>Chromadorea</taxon>
        <taxon>Rhabditida</taxon>
        <taxon>Rhabditina</taxon>
        <taxon>Rhabditomorpha</taxon>
        <taxon>Strongyloidea</taxon>
        <taxon>Trichostrongylidae</taxon>
        <taxon>Trichostrongylus</taxon>
    </lineage>
</organism>
<feature type="region of interest" description="Disordered" evidence="1">
    <location>
        <begin position="129"/>
        <end position="200"/>
    </location>
</feature>
<dbReference type="Proteomes" id="UP001331761">
    <property type="component" value="Unassembled WGS sequence"/>
</dbReference>
<dbReference type="AlphaFoldDB" id="A0AAN8IDS9"/>
<dbReference type="EMBL" id="WIXE01020070">
    <property type="protein sequence ID" value="KAK5969511.1"/>
    <property type="molecule type" value="Genomic_DNA"/>
</dbReference>
<feature type="region of interest" description="Disordered" evidence="1">
    <location>
        <begin position="83"/>
        <end position="117"/>
    </location>
</feature>
<name>A0AAN8IDS9_TRICO</name>
<evidence type="ECO:0000313" key="2">
    <source>
        <dbReference type="EMBL" id="KAK5969511.1"/>
    </source>
</evidence>
<evidence type="ECO:0000256" key="1">
    <source>
        <dbReference type="SAM" id="MobiDB-lite"/>
    </source>
</evidence>
<accession>A0AAN8IDS9</accession>
<feature type="compositionally biased region" description="Polar residues" evidence="1">
    <location>
        <begin position="148"/>
        <end position="169"/>
    </location>
</feature>
<keyword evidence="3" id="KW-1185">Reference proteome</keyword>
<protein>
    <submittedName>
        <fullName evidence="2">Uncharacterized protein</fullName>
    </submittedName>
</protein>
<comment type="caution">
    <text evidence="2">The sequence shown here is derived from an EMBL/GenBank/DDBJ whole genome shotgun (WGS) entry which is preliminary data.</text>
</comment>
<proteinExistence type="predicted"/>
<sequence length="200" mass="22594">MLRNMLLQAFRKNKFTLTMKLDWEKTGQHGNLYSWNSCVLPRVTSRDPSAVTLEQLLQIPGQIQEITEDMAMRTIDRDLYATNSSQDDTLDEIMSSPGKEKDKSSMPNAATTTDTIDVSTTGYASRVPAAPKYTQYKPKQVKYDPSGHSKSTPRTISQTQNSRYLQAQNAKKKRLGKKKTENGTNAPHKAQIQVRKKDQP</sequence>
<gene>
    <name evidence="2" type="ORF">GCK32_005045</name>
</gene>
<reference evidence="2 3" key="1">
    <citation type="submission" date="2019-10" db="EMBL/GenBank/DDBJ databases">
        <title>Assembly and Annotation for the nematode Trichostrongylus colubriformis.</title>
        <authorList>
            <person name="Martin J."/>
        </authorList>
    </citation>
    <scope>NUCLEOTIDE SEQUENCE [LARGE SCALE GENOMIC DNA]</scope>
    <source>
        <strain evidence="2">G859</strain>
        <tissue evidence="2">Whole worm</tissue>
    </source>
</reference>